<dbReference type="VEuPathDB" id="FungiDB:H257_13101"/>
<evidence type="ECO:0000313" key="7">
    <source>
        <dbReference type="EMBL" id="RHY84629.1"/>
    </source>
</evidence>
<dbReference type="EMBL" id="QUTA01005351">
    <property type="protein sequence ID" value="RHY16142.1"/>
    <property type="molecule type" value="Genomic_DNA"/>
</dbReference>
<evidence type="ECO:0000313" key="15">
    <source>
        <dbReference type="Proteomes" id="UP000266643"/>
    </source>
</evidence>
<accession>A0A397A7D4</accession>
<evidence type="ECO:0000313" key="9">
    <source>
        <dbReference type="EMBL" id="RHZ22809.1"/>
    </source>
</evidence>
<dbReference type="EMBL" id="QUTG01003566">
    <property type="protein sequence ID" value="RHY91069.1"/>
    <property type="molecule type" value="Genomic_DNA"/>
</dbReference>
<evidence type="ECO:0000313" key="14">
    <source>
        <dbReference type="Proteomes" id="UP000266239"/>
    </source>
</evidence>
<dbReference type="Proteomes" id="UP000285430">
    <property type="component" value="Unassembled WGS sequence"/>
</dbReference>
<evidence type="ECO:0000313" key="11">
    <source>
        <dbReference type="Proteomes" id="UP000265427"/>
    </source>
</evidence>
<evidence type="ECO:0000313" key="3">
    <source>
        <dbReference type="EMBL" id="RHY16142.1"/>
    </source>
</evidence>
<evidence type="ECO:0000313" key="10">
    <source>
        <dbReference type="EMBL" id="RHZ41851.1"/>
    </source>
</evidence>
<dbReference type="Proteomes" id="UP000266239">
    <property type="component" value="Unassembled WGS sequence"/>
</dbReference>
<sequence length="135" mass="15339">MGGDTVKLLEHLNSLKLRSHTGEISRGRSRGTGGSRVSTSLKTSLVKDLLRKKRQEFLALRQEQKYIACNTPPLRLTCDFKRELCENQLELRRRLGVGMDARTVLALDNLRFEKSQFLMLQSISEADMLGAYEPT</sequence>
<dbReference type="Proteomes" id="UP000265716">
    <property type="component" value="Unassembled WGS sequence"/>
</dbReference>
<evidence type="ECO:0000313" key="4">
    <source>
        <dbReference type="EMBL" id="RHY42046.1"/>
    </source>
</evidence>
<dbReference type="Proteomes" id="UP000283543">
    <property type="component" value="Unassembled WGS sequence"/>
</dbReference>
<dbReference type="EMBL" id="QUTF01024652">
    <property type="protein sequence ID" value="RHY84629.1"/>
    <property type="molecule type" value="Genomic_DNA"/>
</dbReference>
<comment type="caution">
    <text evidence="2">The sequence shown here is derived from an EMBL/GenBank/DDBJ whole genome shotgun (WGS) entry which is preliminary data.</text>
</comment>
<dbReference type="Proteomes" id="UP000265427">
    <property type="component" value="Unassembled WGS sequence"/>
</dbReference>
<dbReference type="Proteomes" id="UP000285712">
    <property type="component" value="Unassembled WGS sequence"/>
</dbReference>
<dbReference type="Proteomes" id="UP000286510">
    <property type="component" value="Unassembled WGS sequence"/>
</dbReference>
<dbReference type="EMBL" id="QUTD01003049">
    <property type="protein sequence ID" value="RHY74230.1"/>
    <property type="molecule type" value="Genomic_DNA"/>
</dbReference>
<dbReference type="Proteomes" id="UP000266643">
    <property type="component" value="Unassembled WGS sequence"/>
</dbReference>
<evidence type="ECO:0000313" key="12">
    <source>
        <dbReference type="Proteomes" id="UP000265716"/>
    </source>
</evidence>
<dbReference type="EMBL" id="QUTH01002951">
    <property type="protein sequence ID" value="RHZ22809.1"/>
    <property type="molecule type" value="Genomic_DNA"/>
</dbReference>
<evidence type="ECO:0000313" key="18">
    <source>
        <dbReference type="Proteomes" id="UP000285712"/>
    </source>
</evidence>
<dbReference type="EMBL" id="QUTE01000171">
    <property type="protein sequence ID" value="RHZ41851.1"/>
    <property type="molecule type" value="Genomic_DNA"/>
</dbReference>
<name>A0A397A7D4_APHAT</name>
<dbReference type="EMBL" id="QUTB01008585">
    <property type="protein sequence ID" value="RHY42046.1"/>
    <property type="molecule type" value="Genomic_DNA"/>
</dbReference>
<gene>
    <name evidence="3" type="ORF">DYB25_000972</name>
    <name evidence="7" type="ORF">DYB26_005670</name>
    <name evidence="6" type="ORF">DYB30_001127</name>
    <name evidence="10" type="ORF">DYB31_007085</name>
    <name evidence="4" type="ORF">DYB34_010720</name>
    <name evidence="8" type="ORF">DYB35_003650</name>
    <name evidence="2" type="ORF">DYB36_007594</name>
    <name evidence="9" type="ORF">DYB37_004364</name>
    <name evidence="5" type="ORF">DYB38_004514</name>
</gene>
<evidence type="ECO:0000313" key="19">
    <source>
        <dbReference type="Proteomes" id="UP000286510"/>
    </source>
</evidence>
<evidence type="ECO:0000313" key="17">
    <source>
        <dbReference type="Proteomes" id="UP000285430"/>
    </source>
</evidence>
<dbReference type="AlphaFoldDB" id="A0A397A7D4"/>
<dbReference type="Proteomes" id="UP000266196">
    <property type="component" value="Unassembled WGS sequence"/>
</dbReference>
<feature type="region of interest" description="Disordered" evidence="1">
    <location>
        <begin position="20"/>
        <end position="39"/>
    </location>
</feature>
<evidence type="ECO:0000313" key="6">
    <source>
        <dbReference type="EMBL" id="RHY74230.1"/>
    </source>
</evidence>
<evidence type="ECO:0000313" key="2">
    <source>
        <dbReference type="EMBL" id="RHY03680.1"/>
    </source>
</evidence>
<evidence type="ECO:0000313" key="16">
    <source>
        <dbReference type="Proteomes" id="UP000283543"/>
    </source>
</evidence>
<evidence type="ECO:0000313" key="8">
    <source>
        <dbReference type="EMBL" id="RHY91069.1"/>
    </source>
</evidence>
<protein>
    <submittedName>
        <fullName evidence="2">Uncharacterized protein</fullName>
    </submittedName>
</protein>
<evidence type="ECO:0000313" key="13">
    <source>
        <dbReference type="Proteomes" id="UP000266196"/>
    </source>
</evidence>
<dbReference type="EMBL" id="QUTC01004785">
    <property type="protein sequence ID" value="RHY62419.1"/>
    <property type="molecule type" value="Genomic_DNA"/>
</dbReference>
<organism evidence="2 11">
    <name type="scientific">Aphanomyces astaci</name>
    <name type="common">Crayfish plague agent</name>
    <dbReference type="NCBI Taxonomy" id="112090"/>
    <lineage>
        <taxon>Eukaryota</taxon>
        <taxon>Sar</taxon>
        <taxon>Stramenopiles</taxon>
        <taxon>Oomycota</taxon>
        <taxon>Saprolegniomycetes</taxon>
        <taxon>Saprolegniales</taxon>
        <taxon>Verrucalvaceae</taxon>
        <taxon>Aphanomyces</taxon>
    </lineage>
</organism>
<evidence type="ECO:0000313" key="5">
    <source>
        <dbReference type="EMBL" id="RHY62419.1"/>
    </source>
</evidence>
<dbReference type="EMBL" id="QUSZ01007067">
    <property type="protein sequence ID" value="RHY03680.1"/>
    <property type="molecule type" value="Genomic_DNA"/>
</dbReference>
<evidence type="ECO:0000256" key="1">
    <source>
        <dbReference type="SAM" id="MobiDB-lite"/>
    </source>
</evidence>
<reference evidence="11 12" key="1">
    <citation type="submission" date="2018-08" db="EMBL/GenBank/DDBJ databases">
        <title>Aphanomyces genome sequencing and annotation.</title>
        <authorList>
            <person name="Minardi D."/>
            <person name="Oidtmann B."/>
            <person name="Van Der Giezen M."/>
            <person name="Studholme D.J."/>
        </authorList>
    </citation>
    <scope>NUCLEOTIDE SEQUENCE [LARGE SCALE GENOMIC DNA]</scope>
    <source>
        <strain evidence="10 13">197901</strain>
        <strain evidence="6 15">D2</strain>
        <strain evidence="9 17">Da</strain>
        <strain evidence="7 19">FDL457</strain>
        <strain evidence="2 11">Kv</strain>
        <strain evidence="5 12">SA</strain>
        <strain evidence="4 16">Si</strain>
        <strain evidence="8 18">Sv</strain>
        <strain evidence="3 14">Yx</strain>
    </source>
</reference>
<proteinExistence type="predicted"/>